<sequence length="33" mass="3991">LPLRRKTSFLHSTYFLSEQRINWREAFKAHAVS</sequence>
<accession>A0A0K2TIN2</accession>
<name>A0A0K2TIN2_LEPSM</name>
<protein>
    <submittedName>
        <fullName evidence="1">Uncharacterized protein</fullName>
    </submittedName>
</protein>
<feature type="non-terminal residue" evidence="1">
    <location>
        <position position="1"/>
    </location>
</feature>
<reference evidence="1" key="1">
    <citation type="submission" date="2014-05" db="EMBL/GenBank/DDBJ databases">
        <authorList>
            <person name="Chronopoulou M."/>
        </authorList>
    </citation>
    <scope>NUCLEOTIDE SEQUENCE</scope>
    <source>
        <tissue evidence="1">Whole organism</tissue>
    </source>
</reference>
<proteinExistence type="predicted"/>
<dbReference type="AlphaFoldDB" id="A0A0K2TIN2"/>
<evidence type="ECO:0000313" key="1">
    <source>
        <dbReference type="EMBL" id="CDW25883.1"/>
    </source>
</evidence>
<dbReference type="EMBL" id="HACA01008522">
    <property type="protein sequence ID" value="CDW25883.1"/>
    <property type="molecule type" value="Transcribed_RNA"/>
</dbReference>
<feature type="non-terminal residue" evidence="1">
    <location>
        <position position="33"/>
    </location>
</feature>
<organism evidence="1">
    <name type="scientific">Lepeophtheirus salmonis</name>
    <name type="common">Salmon louse</name>
    <name type="synonym">Caligus salmonis</name>
    <dbReference type="NCBI Taxonomy" id="72036"/>
    <lineage>
        <taxon>Eukaryota</taxon>
        <taxon>Metazoa</taxon>
        <taxon>Ecdysozoa</taxon>
        <taxon>Arthropoda</taxon>
        <taxon>Crustacea</taxon>
        <taxon>Multicrustacea</taxon>
        <taxon>Hexanauplia</taxon>
        <taxon>Copepoda</taxon>
        <taxon>Siphonostomatoida</taxon>
        <taxon>Caligidae</taxon>
        <taxon>Lepeophtheirus</taxon>
    </lineage>
</organism>